<accession>A0ABY7EMD9</accession>
<reference evidence="1" key="1">
    <citation type="submission" date="2022-11" db="EMBL/GenBank/DDBJ databases">
        <title>Centuries of genome instability and evolution in soft-shell clam transmissible cancer (bioRxiv).</title>
        <authorList>
            <person name="Hart S.F.M."/>
            <person name="Yonemitsu M.A."/>
            <person name="Giersch R.M."/>
            <person name="Beal B.F."/>
            <person name="Arriagada G."/>
            <person name="Davis B.W."/>
            <person name="Ostrander E.A."/>
            <person name="Goff S.P."/>
            <person name="Metzger M.J."/>
        </authorList>
    </citation>
    <scope>NUCLEOTIDE SEQUENCE</scope>
    <source>
        <strain evidence="1">MELC-2E11</strain>
        <tissue evidence="1">Siphon/mantle</tissue>
    </source>
</reference>
<proteinExistence type="predicted"/>
<name>A0ABY7EMD9_MYAAR</name>
<sequence length="59" mass="6722">MSYDNCRTVHPATTVQPYLIPPPSMSLTVQLVTIQLTLHMLQNTHVHHRHSTTSRMVLS</sequence>
<dbReference type="EMBL" id="CP111018">
    <property type="protein sequence ID" value="WAR11148.1"/>
    <property type="molecule type" value="Genomic_DNA"/>
</dbReference>
<evidence type="ECO:0000313" key="2">
    <source>
        <dbReference type="Proteomes" id="UP001164746"/>
    </source>
</evidence>
<organism evidence="1 2">
    <name type="scientific">Mya arenaria</name>
    <name type="common">Soft-shell clam</name>
    <dbReference type="NCBI Taxonomy" id="6604"/>
    <lineage>
        <taxon>Eukaryota</taxon>
        <taxon>Metazoa</taxon>
        <taxon>Spiralia</taxon>
        <taxon>Lophotrochozoa</taxon>
        <taxon>Mollusca</taxon>
        <taxon>Bivalvia</taxon>
        <taxon>Autobranchia</taxon>
        <taxon>Heteroconchia</taxon>
        <taxon>Euheterodonta</taxon>
        <taxon>Imparidentia</taxon>
        <taxon>Neoheterodontei</taxon>
        <taxon>Myida</taxon>
        <taxon>Myoidea</taxon>
        <taxon>Myidae</taxon>
        <taxon>Mya</taxon>
    </lineage>
</organism>
<evidence type="ECO:0000313" key="1">
    <source>
        <dbReference type="EMBL" id="WAR11148.1"/>
    </source>
</evidence>
<protein>
    <submittedName>
        <fullName evidence="1">Uncharacterized protein</fullName>
    </submittedName>
</protein>
<dbReference type="Proteomes" id="UP001164746">
    <property type="component" value="Chromosome 7"/>
</dbReference>
<keyword evidence="2" id="KW-1185">Reference proteome</keyword>
<gene>
    <name evidence="1" type="ORF">MAR_036224</name>
</gene>